<sequence>MSLKLAAILVPIALALFPSSTDAVQLQYDTIYDNSNGDLNTVACSDGPNGMLTAGYSTFGSLPKFPFIGAAEAVQGWNSAACGTCWELTYTTKSAKRAINVLAIDHASLGLNIAKKAMDQLTGNQAQELGKIDVQARQVPSSVCGLN</sequence>
<evidence type="ECO:0000256" key="4">
    <source>
        <dbReference type="SAM" id="SignalP"/>
    </source>
</evidence>
<dbReference type="SUPFAM" id="SSF50685">
    <property type="entry name" value="Barwin-like endoglucanases"/>
    <property type="match status" value="1"/>
</dbReference>
<name>S4UQY5_9AGAR</name>
<organism evidence="5">
    <name type="scientific">Crinipellis campanella</name>
    <dbReference type="NCBI Taxonomy" id="34447"/>
    <lineage>
        <taxon>Eukaryota</taxon>
        <taxon>Fungi</taxon>
        <taxon>Dikarya</taxon>
        <taxon>Basidiomycota</taxon>
        <taxon>Agaricomycotina</taxon>
        <taxon>Agaricomycetes</taxon>
        <taxon>Agaricomycetidae</taxon>
        <taxon>Agaricales</taxon>
        <taxon>Marasmiineae</taxon>
        <taxon>Marasmiaceae</taxon>
        <taxon>Crinipellis</taxon>
    </lineage>
</organism>
<reference evidence="5" key="1">
    <citation type="submission" date="2012-07" db="EMBL/GenBank/DDBJ databases">
        <authorList>
            <person name="Barsottini M.R.O."/>
            <person name="Oliveira J.F."/>
            <person name="Teixeira P."/>
            <person name="Pereira G.A.G."/>
            <person name="Ambrosio A.L.B."/>
            <person name="Dias S.M.G."/>
        </authorList>
    </citation>
    <scope>NUCLEOTIDE SEQUENCE</scope>
</reference>
<evidence type="ECO:0000256" key="1">
    <source>
        <dbReference type="ARBA" id="ARBA00004613"/>
    </source>
</evidence>
<dbReference type="GO" id="GO:0005576">
    <property type="term" value="C:extracellular region"/>
    <property type="evidence" value="ECO:0007669"/>
    <property type="project" value="UniProtKB-SubCell"/>
</dbReference>
<dbReference type="InterPro" id="IPR036908">
    <property type="entry name" value="RlpA-like_sf"/>
</dbReference>
<keyword evidence="4" id="KW-0732">Signal</keyword>
<dbReference type="AlphaFoldDB" id="S4UQY5"/>
<comment type="similarity">
    <text evidence="2">Belongs to the cerato-platanin family.</text>
</comment>
<gene>
    <name evidence="5" type="primary">CP1</name>
</gene>
<dbReference type="CDD" id="cd22778">
    <property type="entry name" value="DPBB_CEPL-like"/>
    <property type="match status" value="1"/>
</dbReference>
<feature type="chain" id="PRO_5004524029" evidence="4">
    <location>
        <begin position="24"/>
        <end position="147"/>
    </location>
</feature>
<reference evidence="5" key="2">
    <citation type="journal article" date="2013" name="Mol. Plant Microbe Interact.">
        <title>Functional diversification of cerato-platanins in Moniliophthora perniciosa as seen by differential expression and protein function specialization.</title>
        <authorList>
            <person name="de O Barsottini M.R."/>
            <person name="de Oliveira J.F."/>
            <person name="Adamoski D."/>
            <person name="Teixeira P.J."/>
            <person name="do Prado P.F."/>
            <person name="Tiezzi H.O."/>
            <person name="Sforca M.L."/>
            <person name="Cassago A."/>
            <person name="Portugal R.V."/>
            <person name="de Oliveira P.S."/>
            <person name="de M Zeri A.C."/>
            <person name="Dias S.M."/>
            <person name="Pereira G.A."/>
            <person name="Ambrosio A.L."/>
        </authorList>
    </citation>
    <scope>NUCLEOTIDE SEQUENCE</scope>
</reference>
<evidence type="ECO:0000256" key="3">
    <source>
        <dbReference type="ARBA" id="ARBA00022525"/>
    </source>
</evidence>
<feature type="signal peptide" evidence="4">
    <location>
        <begin position="1"/>
        <end position="23"/>
    </location>
</feature>
<dbReference type="InterPro" id="IPR010829">
    <property type="entry name" value="Cerato-platanin"/>
</dbReference>
<evidence type="ECO:0000256" key="2">
    <source>
        <dbReference type="ARBA" id="ARBA00010421"/>
    </source>
</evidence>
<accession>S4UQY5</accession>
<keyword evidence="3" id="KW-0964">Secreted</keyword>
<dbReference type="EMBL" id="JX422041">
    <property type="protein sequence ID" value="AGL40518.1"/>
    <property type="molecule type" value="Genomic_DNA"/>
</dbReference>
<protein>
    <submittedName>
        <fullName evidence="5">Cerato-platanin 1</fullName>
    </submittedName>
</protein>
<comment type="subcellular location">
    <subcellularLocation>
        <location evidence="1">Secreted</location>
    </subcellularLocation>
</comment>
<dbReference type="Pfam" id="PF07249">
    <property type="entry name" value="Cerato-platanin"/>
    <property type="match status" value="1"/>
</dbReference>
<evidence type="ECO:0000313" key="5">
    <source>
        <dbReference type="EMBL" id="AGL40518.1"/>
    </source>
</evidence>
<dbReference type="Gene3D" id="2.40.40.10">
    <property type="entry name" value="RlpA-like domain"/>
    <property type="match status" value="1"/>
</dbReference>
<proteinExistence type="inferred from homology"/>